<dbReference type="AlphaFoldDB" id="A0AA44NPX2"/>
<dbReference type="EMBL" id="NEFA01000004">
    <property type="protein sequence ID" value="OYR06447.1"/>
    <property type="molecule type" value="Genomic_DNA"/>
</dbReference>
<dbReference type="RefSeq" id="WP_141211283.1">
    <property type="nucleotide sequence ID" value="NZ_NEEZ01000004.1"/>
</dbReference>
<protein>
    <submittedName>
        <fullName evidence="1">Uncharacterized protein</fullName>
    </submittedName>
</protein>
<sequence>MFDEKHALGVLASLTDEELNSFNDRAATESQNQFNAFEKSYENELCYLCGKSFKTISKDDPCLHWLLRRCKFKTKDLPLIYSKYGYTNIAAFLRWCANMEKPMVNINDMAMDMPEGKIISNTIKWKNIEWTFDCSESDFKGHAGTAADFPHYHFQMRIDGQQFINFNSFHLPFSKEDIFALTMSRQHPDKFHHDFGKYGMGMDAAMDLVSEEPEEAFEHMERTDDEGEAIYNMSTLLIANEGKTISGDLIADLIEESNKTGVPLSKLIHQVFSDTASVKTVVSPSDNVPEIAKRTEHKKR</sequence>
<gene>
    <name evidence="1" type="ORF">B9P89_05055</name>
</gene>
<evidence type="ECO:0000313" key="1">
    <source>
        <dbReference type="EMBL" id="OYR06447.1"/>
    </source>
</evidence>
<accession>A0AA44NPX2</accession>
<comment type="caution">
    <text evidence="1">The sequence shown here is derived from an EMBL/GenBank/DDBJ whole genome shotgun (WGS) entry which is preliminary data.</text>
</comment>
<name>A0AA44NPX2_CITFR</name>
<reference evidence="1 2" key="1">
    <citation type="submission" date="2017-04" db="EMBL/GenBank/DDBJ databases">
        <title>Emergence of KPC-2-producing Citrobacter isolates from sediments of a Chinese river.</title>
        <authorList>
            <person name="Zheng B."/>
        </authorList>
    </citation>
    <scope>NUCLEOTIDE SEQUENCE [LARGE SCALE GENOMIC DNA]</scope>
    <source>
        <strain evidence="1 2">C191</strain>
    </source>
</reference>
<organism evidence="1 2">
    <name type="scientific">Citrobacter freundii</name>
    <dbReference type="NCBI Taxonomy" id="546"/>
    <lineage>
        <taxon>Bacteria</taxon>
        <taxon>Pseudomonadati</taxon>
        <taxon>Pseudomonadota</taxon>
        <taxon>Gammaproteobacteria</taxon>
        <taxon>Enterobacterales</taxon>
        <taxon>Enterobacteriaceae</taxon>
        <taxon>Citrobacter</taxon>
        <taxon>Citrobacter freundii complex</taxon>
    </lineage>
</organism>
<evidence type="ECO:0000313" key="2">
    <source>
        <dbReference type="Proteomes" id="UP000215827"/>
    </source>
</evidence>
<proteinExistence type="predicted"/>
<dbReference type="Proteomes" id="UP000215827">
    <property type="component" value="Unassembled WGS sequence"/>
</dbReference>